<name>A6DN56_9BACT</name>
<sequence length="260" mass="29751">MNLFYRILIVFTLSFTAFSVEPGSFEEKAKAYKWQLVPDPSLPNVLILGDSISIGYTLYVREMLKGKANVYRPVANDKPLNCGDTASGLRNLEAWLKTQDVKKWDLIHFNWGLHDLKRIQPGTHYKEARDPSAAPVRSVEDYEMNLQKLVTSLKATKAKLIFATTTDYPKGVVPCRLPVDAQRYNDAAEKVMMTNKIEINDLYKFTQPRLKELQMPVNVHFSLKGSYIIAKEVSDHIADKLNIKDLKFDSFSKMNQAMRK</sequence>
<evidence type="ECO:0000313" key="2">
    <source>
        <dbReference type="EMBL" id="EDM26804.1"/>
    </source>
</evidence>
<dbReference type="STRING" id="313628.LNTAR_06149"/>
<feature type="domain" description="SGNH hydrolase-type esterase" evidence="1">
    <location>
        <begin position="48"/>
        <end position="225"/>
    </location>
</feature>
<dbReference type="Pfam" id="PF13472">
    <property type="entry name" value="Lipase_GDSL_2"/>
    <property type="match status" value="1"/>
</dbReference>
<reference evidence="2 3" key="1">
    <citation type="journal article" date="2010" name="J. Bacteriol.">
        <title>Genome sequence of Lentisphaera araneosa HTCC2155T, the type species of the order Lentisphaerales in the phylum Lentisphaerae.</title>
        <authorList>
            <person name="Thrash J.C."/>
            <person name="Cho J.C."/>
            <person name="Vergin K.L."/>
            <person name="Morris R.M."/>
            <person name="Giovannoni S.J."/>
        </authorList>
    </citation>
    <scope>NUCLEOTIDE SEQUENCE [LARGE SCALE GENOMIC DNA]</scope>
    <source>
        <strain evidence="2 3">HTCC2155</strain>
    </source>
</reference>
<gene>
    <name evidence="2" type="ORF">LNTAR_06149</name>
</gene>
<dbReference type="EMBL" id="ABCK01000013">
    <property type="protein sequence ID" value="EDM26804.1"/>
    <property type="molecule type" value="Genomic_DNA"/>
</dbReference>
<dbReference type="RefSeq" id="WP_007279299.1">
    <property type="nucleotide sequence ID" value="NZ_ABCK01000013.1"/>
</dbReference>
<dbReference type="Proteomes" id="UP000004947">
    <property type="component" value="Unassembled WGS sequence"/>
</dbReference>
<dbReference type="Gene3D" id="3.40.50.1110">
    <property type="entry name" value="SGNH hydrolase"/>
    <property type="match status" value="1"/>
</dbReference>
<evidence type="ECO:0000313" key="3">
    <source>
        <dbReference type="Proteomes" id="UP000004947"/>
    </source>
</evidence>
<protein>
    <recommendedName>
        <fullName evidence="1">SGNH hydrolase-type esterase domain-containing protein</fullName>
    </recommendedName>
</protein>
<proteinExistence type="predicted"/>
<accession>A6DN56</accession>
<organism evidence="2 3">
    <name type="scientific">Lentisphaera araneosa HTCC2155</name>
    <dbReference type="NCBI Taxonomy" id="313628"/>
    <lineage>
        <taxon>Bacteria</taxon>
        <taxon>Pseudomonadati</taxon>
        <taxon>Lentisphaerota</taxon>
        <taxon>Lentisphaeria</taxon>
        <taxon>Lentisphaerales</taxon>
        <taxon>Lentisphaeraceae</taxon>
        <taxon>Lentisphaera</taxon>
    </lineage>
</organism>
<dbReference type="AlphaFoldDB" id="A6DN56"/>
<dbReference type="OrthoDB" id="9763981at2"/>
<evidence type="ECO:0000259" key="1">
    <source>
        <dbReference type="Pfam" id="PF13472"/>
    </source>
</evidence>
<keyword evidence="3" id="KW-1185">Reference proteome</keyword>
<dbReference type="SUPFAM" id="SSF52266">
    <property type="entry name" value="SGNH hydrolase"/>
    <property type="match status" value="1"/>
</dbReference>
<dbReference type="CDD" id="cd00229">
    <property type="entry name" value="SGNH_hydrolase"/>
    <property type="match status" value="1"/>
</dbReference>
<dbReference type="eggNOG" id="COG2755">
    <property type="taxonomic scope" value="Bacteria"/>
</dbReference>
<dbReference type="InterPro" id="IPR036514">
    <property type="entry name" value="SGNH_hydro_sf"/>
</dbReference>
<dbReference type="InterPro" id="IPR013830">
    <property type="entry name" value="SGNH_hydro"/>
</dbReference>
<dbReference type="GO" id="GO:0016788">
    <property type="term" value="F:hydrolase activity, acting on ester bonds"/>
    <property type="evidence" value="ECO:0007669"/>
    <property type="project" value="UniProtKB-ARBA"/>
</dbReference>
<comment type="caution">
    <text evidence="2">The sequence shown here is derived from an EMBL/GenBank/DDBJ whole genome shotgun (WGS) entry which is preliminary data.</text>
</comment>